<dbReference type="EMBL" id="KZ857385">
    <property type="protein sequence ID" value="RDX54359.1"/>
    <property type="molecule type" value="Genomic_DNA"/>
</dbReference>
<protein>
    <submittedName>
        <fullName evidence="1">Uncharacterized protein</fullName>
    </submittedName>
</protein>
<name>A0A371DPB3_9APHY</name>
<gene>
    <name evidence="1" type="ORF">OH76DRAFT_1398678</name>
</gene>
<keyword evidence="2" id="KW-1185">Reference proteome</keyword>
<reference evidence="1 2" key="1">
    <citation type="journal article" date="2018" name="Biotechnol. Biofuels">
        <title>Integrative visual omics of the white-rot fungus Polyporus brumalis exposes the biotechnological potential of its oxidative enzymes for delignifying raw plant biomass.</title>
        <authorList>
            <person name="Miyauchi S."/>
            <person name="Rancon A."/>
            <person name="Drula E."/>
            <person name="Hage H."/>
            <person name="Chaduli D."/>
            <person name="Favel A."/>
            <person name="Grisel S."/>
            <person name="Henrissat B."/>
            <person name="Herpoel-Gimbert I."/>
            <person name="Ruiz-Duenas F.J."/>
            <person name="Chevret D."/>
            <person name="Hainaut M."/>
            <person name="Lin J."/>
            <person name="Wang M."/>
            <person name="Pangilinan J."/>
            <person name="Lipzen A."/>
            <person name="Lesage-Meessen L."/>
            <person name="Navarro D."/>
            <person name="Riley R."/>
            <person name="Grigoriev I.V."/>
            <person name="Zhou S."/>
            <person name="Raouche S."/>
            <person name="Rosso M.N."/>
        </authorList>
    </citation>
    <scope>NUCLEOTIDE SEQUENCE [LARGE SCALE GENOMIC DNA]</scope>
    <source>
        <strain evidence="1 2">BRFM 1820</strain>
    </source>
</reference>
<dbReference type="AlphaFoldDB" id="A0A371DPB3"/>
<accession>A0A371DPB3</accession>
<dbReference type="Proteomes" id="UP000256964">
    <property type="component" value="Unassembled WGS sequence"/>
</dbReference>
<dbReference type="OrthoDB" id="3259498at2759"/>
<organism evidence="1 2">
    <name type="scientific">Lentinus brumalis</name>
    <dbReference type="NCBI Taxonomy" id="2498619"/>
    <lineage>
        <taxon>Eukaryota</taxon>
        <taxon>Fungi</taxon>
        <taxon>Dikarya</taxon>
        <taxon>Basidiomycota</taxon>
        <taxon>Agaricomycotina</taxon>
        <taxon>Agaricomycetes</taxon>
        <taxon>Polyporales</taxon>
        <taxon>Polyporaceae</taxon>
        <taxon>Lentinus</taxon>
    </lineage>
</organism>
<evidence type="ECO:0000313" key="2">
    <source>
        <dbReference type="Proteomes" id="UP000256964"/>
    </source>
</evidence>
<sequence>MAKKTFSQRESSIQFPAFCPAPSSHVAITRRPKHFFPLGPVSRLQPRSSLSFSRLTTPSLRTVAALAVAASAPAASP</sequence>
<proteinExistence type="predicted"/>
<evidence type="ECO:0000313" key="1">
    <source>
        <dbReference type="EMBL" id="RDX54359.1"/>
    </source>
</evidence>